<feature type="transmembrane region" description="Helical" evidence="1">
    <location>
        <begin position="279"/>
        <end position="303"/>
    </location>
</feature>
<dbReference type="GO" id="GO:0140359">
    <property type="term" value="F:ABC-type transporter activity"/>
    <property type="evidence" value="ECO:0007669"/>
    <property type="project" value="InterPro"/>
</dbReference>
<evidence type="ECO:0000313" key="2">
    <source>
        <dbReference type="EMBL" id="SDC21534.1"/>
    </source>
</evidence>
<protein>
    <submittedName>
        <fullName evidence="2">ABC-2 type transport system permease protein</fullName>
    </submittedName>
</protein>
<feature type="transmembrane region" description="Helical" evidence="1">
    <location>
        <begin position="23"/>
        <end position="44"/>
    </location>
</feature>
<name>A0A1G6JS23_9FIRM</name>
<reference evidence="2 3" key="1">
    <citation type="submission" date="2016-10" db="EMBL/GenBank/DDBJ databases">
        <authorList>
            <person name="Varghese N."/>
            <person name="Submissions S."/>
        </authorList>
    </citation>
    <scope>NUCLEOTIDE SEQUENCE [LARGE SCALE GENOMIC DNA]</scope>
    <source>
        <strain evidence="2 3">WG10</strain>
    </source>
</reference>
<keyword evidence="1" id="KW-0472">Membrane</keyword>
<keyword evidence="1" id="KW-1133">Transmembrane helix</keyword>
<dbReference type="Pfam" id="PF12679">
    <property type="entry name" value="ABC2_membrane_2"/>
    <property type="match status" value="1"/>
</dbReference>
<organism evidence="2 3">
    <name type="scientific">Halanaerobium congolense</name>
    <dbReference type="NCBI Taxonomy" id="54121"/>
    <lineage>
        <taxon>Bacteria</taxon>
        <taxon>Bacillati</taxon>
        <taxon>Bacillota</taxon>
        <taxon>Clostridia</taxon>
        <taxon>Halanaerobiales</taxon>
        <taxon>Halanaerobiaceae</taxon>
        <taxon>Halanaerobium</taxon>
    </lineage>
</organism>
<dbReference type="RefSeq" id="WP_089722782.1">
    <property type="nucleotide sequence ID" value="NZ_FMYT01000003.1"/>
</dbReference>
<keyword evidence="1" id="KW-0812">Transmembrane</keyword>
<feature type="transmembrane region" description="Helical" evidence="1">
    <location>
        <begin position="117"/>
        <end position="149"/>
    </location>
</feature>
<dbReference type="PANTHER" id="PTHR43471:SF14">
    <property type="entry name" value="ABC-2 TYPE TRANSPORT SYSTEM PERMEASE PROTEIN"/>
    <property type="match status" value="1"/>
</dbReference>
<dbReference type="AlphaFoldDB" id="A0A1G6JS23"/>
<dbReference type="GO" id="GO:0005886">
    <property type="term" value="C:plasma membrane"/>
    <property type="evidence" value="ECO:0007669"/>
    <property type="project" value="UniProtKB-SubCell"/>
</dbReference>
<feature type="transmembrane region" description="Helical" evidence="1">
    <location>
        <begin position="76"/>
        <end position="96"/>
    </location>
</feature>
<feature type="transmembrane region" description="Helical" evidence="1">
    <location>
        <begin position="161"/>
        <end position="186"/>
    </location>
</feature>
<accession>A0A1G6JS23</accession>
<dbReference type="EMBL" id="FMYT01000003">
    <property type="protein sequence ID" value="SDC21534.1"/>
    <property type="molecule type" value="Genomic_DNA"/>
</dbReference>
<evidence type="ECO:0000256" key="1">
    <source>
        <dbReference type="SAM" id="Phobius"/>
    </source>
</evidence>
<dbReference type="Proteomes" id="UP000324896">
    <property type="component" value="Unassembled WGS sequence"/>
</dbReference>
<feature type="transmembrane region" description="Helical" evidence="1">
    <location>
        <begin position="193"/>
        <end position="215"/>
    </location>
</feature>
<proteinExistence type="predicted"/>
<dbReference type="PANTHER" id="PTHR43471">
    <property type="entry name" value="ABC TRANSPORTER PERMEASE"/>
    <property type="match status" value="1"/>
</dbReference>
<gene>
    <name evidence="2" type="ORF">SAMN04488597_103110</name>
</gene>
<sequence>MPGYNDSFRVMINKEISDHVKSWKFIIIVALILLTTFASIYSILNLIKNNAGAINQGNDFLFLKLFTATTGGIPNFMTLISFLGPILGIALGFDLVNSEQNQGTISRVLSQPIPRDYFITSKFAAAISLVFLLVFSIGFLVMGAALISIGLPPTLGEFLRVFIFLFLSGVYIAFWLNLGILFSIIFKQSATSALASLAVWLFFTVFYSMLVNIVARATAANPFALRSLTAALSRLSPNYLYNELTTILLTPSIRTLGGLSFEQLQGAIPSTLSLAQSLILVWPHFTALIAASLICFAVSYLLFMRKEVRA</sequence>
<evidence type="ECO:0000313" key="3">
    <source>
        <dbReference type="Proteomes" id="UP000324896"/>
    </source>
</evidence>